<accession>A0ABP9GLJ7</accession>
<reference evidence="2" key="1">
    <citation type="journal article" date="2019" name="Int. J. Syst. Evol. Microbiol.">
        <title>The Global Catalogue of Microorganisms (GCM) 10K type strain sequencing project: providing services to taxonomists for standard genome sequencing and annotation.</title>
        <authorList>
            <consortium name="The Broad Institute Genomics Platform"/>
            <consortium name="The Broad Institute Genome Sequencing Center for Infectious Disease"/>
            <person name="Wu L."/>
            <person name="Ma J."/>
        </authorList>
    </citation>
    <scope>NUCLEOTIDE SEQUENCE [LARGE SCALE GENOMIC DNA]</scope>
    <source>
        <strain evidence="2">JCM 17986</strain>
    </source>
</reference>
<gene>
    <name evidence="1" type="ORF">GCM10023205_03670</name>
</gene>
<evidence type="ECO:0000313" key="2">
    <source>
        <dbReference type="Proteomes" id="UP001500466"/>
    </source>
</evidence>
<keyword evidence="2" id="KW-1185">Reference proteome</keyword>
<protein>
    <submittedName>
        <fullName evidence="1">Transcriptional regulator</fullName>
    </submittedName>
</protein>
<comment type="caution">
    <text evidence="1">The sequence shown here is derived from an EMBL/GenBank/DDBJ whole genome shotgun (WGS) entry which is preliminary data.</text>
</comment>
<name>A0ABP9GLJ7_9ACTN</name>
<organism evidence="1 2">
    <name type="scientific">Yinghuangia aomiensis</name>
    <dbReference type="NCBI Taxonomy" id="676205"/>
    <lineage>
        <taxon>Bacteria</taxon>
        <taxon>Bacillati</taxon>
        <taxon>Actinomycetota</taxon>
        <taxon>Actinomycetes</taxon>
        <taxon>Kitasatosporales</taxon>
        <taxon>Streptomycetaceae</taxon>
        <taxon>Yinghuangia</taxon>
    </lineage>
</organism>
<evidence type="ECO:0000313" key="1">
    <source>
        <dbReference type="EMBL" id="GAA4947055.1"/>
    </source>
</evidence>
<dbReference type="Proteomes" id="UP001500466">
    <property type="component" value="Unassembled WGS sequence"/>
</dbReference>
<sequence length="424" mass="46882">MRVNELADVQGRKAQYDHTAVGRWLRGQRPREWAVELVCQVLAARLRRPVCPEDVGMSRAGETDPTAVPLSAYIERAPAMWKADRHRPDEDRDPDALRGLSAVAAVWQWENPPHDLDVSHRGHVRVDDGDLEVLRGARTHYEAMYRQAGGPATHRRVVAFLNDYAAPAIRGSYSDETGRELLRAVGGVVAIAGICAYDSDRQRTAQQYFHQALRMAKAGGDRAFGGYVIALLVNQALHLREYRQAMAFVQAGVRTAGPHLSPALAADLFAMQANAHARIHDKAGTHDAMREAEARAATIRRTEEPPETGYVQPGLVEAQCAEALLRLNDTSAAQAYAEESMRLDAHARGKVHRLGTVARVALARGELDRAAVTTNLMLDALQGMESRRLHEHLRRVQRQLGRHADAAAVRDVLDRVETTLAMPF</sequence>
<dbReference type="EMBL" id="BAABHS010000001">
    <property type="protein sequence ID" value="GAA4947055.1"/>
    <property type="molecule type" value="Genomic_DNA"/>
</dbReference>
<proteinExistence type="predicted"/>